<proteinExistence type="predicted"/>
<reference evidence="2" key="1">
    <citation type="journal article" date="2021" name="Proc. Natl. Acad. Sci. U.S.A.">
        <title>A Catalog of Tens of Thousands of Viruses from Human Metagenomes Reveals Hidden Associations with Chronic Diseases.</title>
        <authorList>
            <person name="Tisza M.J."/>
            <person name="Buck C.B."/>
        </authorList>
    </citation>
    <scope>NUCLEOTIDE SEQUENCE</scope>
    <source>
        <strain evidence="2">CtL1i33</strain>
    </source>
</reference>
<sequence>MVGLLLMSISKPVLVSQQRQNTQIFKYNDMKTLKALLAVALTAVLFSACSHTVYVPVENISTDTLHLVSHDTVRVTERLAPVSLVLPEYHQERVTKDSVSVLENALYRSKASLHNGILTHILENIPGAKVDGLTTVHDTIRITISGSEHKQYKEKPKIIYKEKELNWIEKCAIKTGFCTFGVVLMLAIYLIVKWKLR</sequence>
<feature type="transmembrane region" description="Helical" evidence="1">
    <location>
        <begin position="172"/>
        <end position="192"/>
    </location>
</feature>
<organism evidence="2">
    <name type="scientific">Siphoviridae sp. ctL1i33</name>
    <dbReference type="NCBI Taxonomy" id="2825450"/>
    <lineage>
        <taxon>Viruses</taxon>
        <taxon>Duplodnaviria</taxon>
        <taxon>Heunggongvirae</taxon>
        <taxon>Uroviricota</taxon>
        <taxon>Caudoviricetes</taxon>
    </lineage>
</organism>
<evidence type="ECO:0000256" key="1">
    <source>
        <dbReference type="SAM" id="Phobius"/>
    </source>
</evidence>
<keyword evidence="1" id="KW-1133">Transmembrane helix</keyword>
<dbReference type="EMBL" id="BK015501">
    <property type="protein sequence ID" value="DAE10013.1"/>
    <property type="molecule type" value="Genomic_DNA"/>
</dbReference>
<protein>
    <submittedName>
        <fullName evidence="2">Uncharacterized protein</fullName>
    </submittedName>
</protein>
<evidence type="ECO:0000313" key="2">
    <source>
        <dbReference type="EMBL" id="DAE10013.1"/>
    </source>
</evidence>
<keyword evidence="1" id="KW-0812">Transmembrane</keyword>
<name>A0A8S5PU50_9CAUD</name>
<accession>A0A8S5PU50</accession>
<keyword evidence="1" id="KW-0472">Membrane</keyword>